<sequence>MNGTKQIGTVRFVSTFGTTDLPNWSKAVAYQRLPKIAEPTLTLVAPKAIAVS</sequence>
<name>A0A1G5W9F4_9HYPH</name>
<dbReference type="EMBL" id="FMXM01000003">
    <property type="protein sequence ID" value="SDA54741.1"/>
    <property type="molecule type" value="Genomic_DNA"/>
</dbReference>
<dbReference type="AlphaFoldDB" id="A0A1G5W9F4"/>
<reference evidence="1 2" key="1">
    <citation type="submission" date="2016-10" db="EMBL/GenBank/DDBJ databases">
        <authorList>
            <person name="de Groot N.N."/>
        </authorList>
    </citation>
    <scope>NUCLEOTIDE SEQUENCE [LARGE SCALE GENOMIC DNA]</scope>
    <source>
        <strain evidence="1 2">CGMCC 1.12097</strain>
    </source>
</reference>
<protein>
    <submittedName>
        <fullName evidence="1">Uncharacterized protein</fullName>
    </submittedName>
</protein>
<proteinExistence type="predicted"/>
<evidence type="ECO:0000313" key="2">
    <source>
        <dbReference type="Proteomes" id="UP000198588"/>
    </source>
</evidence>
<gene>
    <name evidence="1" type="ORF">SAMN02927914_01299</name>
</gene>
<dbReference type="Proteomes" id="UP000198588">
    <property type="component" value="Unassembled WGS sequence"/>
</dbReference>
<organism evidence="1 2">
    <name type="scientific">Mesorhizobium qingshengii</name>
    <dbReference type="NCBI Taxonomy" id="1165689"/>
    <lineage>
        <taxon>Bacteria</taxon>
        <taxon>Pseudomonadati</taxon>
        <taxon>Pseudomonadota</taxon>
        <taxon>Alphaproteobacteria</taxon>
        <taxon>Hyphomicrobiales</taxon>
        <taxon>Phyllobacteriaceae</taxon>
        <taxon>Mesorhizobium</taxon>
    </lineage>
</organism>
<accession>A0A1G5W9F4</accession>
<evidence type="ECO:0000313" key="1">
    <source>
        <dbReference type="EMBL" id="SDA54741.1"/>
    </source>
</evidence>